<dbReference type="PANTHER" id="PTHR33976:SF2">
    <property type="entry name" value="GLYCOPROTEIN MEMBRANE GPI-ANCHORED"/>
    <property type="match status" value="1"/>
</dbReference>
<proteinExistence type="predicted"/>
<feature type="chain" id="PRO_5043337080" description="Uncharacterized GPI-anchored protein At5g19230-like domain-containing protein" evidence="2">
    <location>
        <begin position="27"/>
        <end position="195"/>
    </location>
</feature>
<dbReference type="InterPro" id="IPR059083">
    <property type="entry name" value="At5g19230_dom"/>
</dbReference>
<dbReference type="InterPro" id="IPR045285">
    <property type="entry name" value="At5g19230-like"/>
</dbReference>
<accession>A0AAV1B6J6</accession>
<evidence type="ECO:0000256" key="2">
    <source>
        <dbReference type="SAM" id="SignalP"/>
    </source>
</evidence>
<organism evidence="4 5">
    <name type="scientific">Vicia faba</name>
    <name type="common">Broad bean</name>
    <name type="synonym">Faba vulgaris</name>
    <dbReference type="NCBI Taxonomy" id="3906"/>
    <lineage>
        <taxon>Eukaryota</taxon>
        <taxon>Viridiplantae</taxon>
        <taxon>Streptophyta</taxon>
        <taxon>Embryophyta</taxon>
        <taxon>Tracheophyta</taxon>
        <taxon>Spermatophyta</taxon>
        <taxon>Magnoliopsida</taxon>
        <taxon>eudicotyledons</taxon>
        <taxon>Gunneridae</taxon>
        <taxon>Pentapetalae</taxon>
        <taxon>rosids</taxon>
        <taxon>fabids</taxon>
        <taxon>Fabales</taxon>
        <taxon>Fabaceae</taxon>
        <taxon>Papilionoideae</taxon>
        <taxon>50 kb inversion clade</taxon>
        <taxon>NPAAA clade</taxon>
        <taxon>Hologalegina</taxon>
        <taxon>IRL clade</taxon>
        <taxon>Fabeae</taxon>
        <taxon>Vicia</taxon>
    </lineage>
</organism>
<protein>
    <recommendedName>
        <fullName evidence="3">Uncharacterized GPI-anchored protein At5g19230-like domain-containing protein</fullName>
    </recommendedName>
</protein>
<evidence type="ECO:0000256" key="1">
    <source>
        <dbReference type="SAM" id="Phobius"/>
    </source>
</evidence>
<dbReference type="Proteomes" id="UP001157006">
    <property type="component" value="Chromosome 6"/>
</dbReference>
<keyword evidence="1" id="KW-0812">Transmembrane</keyword>
<feature type="domain" description="Uncharacterized GPI-anchored protein At5g19230-like" evidence="3">
    <location>
        <begin position="31"/>
        <end position="159"/>
    </location>
</feature>
<evidence type="ECO:0000259" key="3">
    <source>
        <dbReference type="Pfam" id="PF25884"/>
    </source>
</evidence>
<feature type="transmembrane region" description="Helical" evidence="1">
    <location>
        <begin position="174"/>
        <end position="191"/>
    </location>
</feature>
<name>A0AAV1B6J6_VICFA</name>
<evidence type="ECO:0000313" key="5">
    <source>
        <dbReference type="Proteomes" id="UP001157006"/>
    </source>
</evidence>
<dbReference type="Pfam" id="PF25884">
    <property type="entry name" value="At5g19230"/>
    <property type="match status" value="1"/>
</dbReference>
<sequence length="195" mass="21723">MACFKLNLLLLASLCAFLFLSNPAHCSDKVDSVLKGINIYRETKNVAPLNKNDKASCLADEVAEELQDTPCEKVNQYYPTSGPGRNQRIPNLQRHIDKCDINMNTTTDRVILPVCVPKLEPTIVLSNYTHNDIYVKFLNNSKYTGVGLNSEDDWMVLVLTTTTPTRTFSAATSLHANLVSMAFLFVVILIINSKP</sequence>
<dbReference type="EMBL" id="OX451741">
    <property type="protein sequence ID" value="CAI8616974.1"/>
    <property type="molecule type" value="Genomic_DNA"/>
</dbReference>
<keyword evidence="1" id="KW-0472">Membrane</keyword>
<feature type="signal peptide" evidence="2">
    <location>
        <begin position="1"/>
        <end position="26"/>
    </location>
</feature>
<evidence type="ECO:0000313" key="4">
    <source>
        <dbReference type="EMBL" id="CAI8616974.1"/>
    </source>
</evidence>
<dbReference type="PANTHER" id="PTHR33976">
    <property type="entry name" value="OS07G0645000 PROTEIN"/>
    <property type="match status" value="1"/>
</dbReference>
<keyword evidence="5" id="KW-1185">Reference proteome</keyword>
<reference evidence="4 5" key="1">
    <citation type="submission" date="2023-01" db="EMBL/GenBank/DDBJ databases">
        <authorList>
            <person name="Kreplak J."/>
        </authorList>
    </citation>
    <scope>NUCLEOTIDE SEQUENCE [LARGE SCALE GENOMIC DNA]</scope>
</reference>
<keyword evidence="1" id="KW-1133">Transmembrane helix</keyword>
<gene>
    <name evidence="4" type="ORF">VFH_VI054120</name>
</gene>
<keyword evidence="2" id="KW-0732">Signal</keyword>
<dbReference type="AlphaFoldDB" id="A0AAV1B6J6"/>